<evidence type="ECO:0000256" key="4">
    <source>
        <dbReference type="ARBA" id="ARBA00023172"/>
    </source>
</evidence>
<accession>I3IJA8</accession>
<dbReference type="Gene3D" id="1.10.443.10">
    <property type="entry name" value="Intergrase catalytic core"/>
    <property type="match status" value="1"/>
</dbReference>
<evidence type="ECO:0000259" key="7">
    <source>
        <dbReference type="PROSITE" id="PS51900"/>
    </source>
</evidence>
<dbReference type="AlphaFoldDB" id="I3IJA8"/>
<proteinExistence type="inferred from homology"/>
<dbReference type="InterPro" id="IPR050090">
    <property type="entry name" value="Tyrosine_recombinase_XerCD"/>
</dbReference>
<dbReference type="InterPro" id="IPR044068">
    <property type="entry name" value="CB"/>
</dbReference>
<dbReference type="PROSITE" id="PS51900">
    <property type="entry name" value="CB"/>
    <property type="match status" value="1"/>
</dbReference>
<evidence type="ECO:0000313" key="8">
    <source>
        <dbReference type="EMBL" id="GAB61803.1"/>
    </source>
</evidence>
<protein>
    <submittedName>
        <fullName evidence="8">Putative phage integrase</fullName>
    </submittedName>
</protein>
<comment type="similarity">
    <text evidence="1">Belongs to the 'phage' integrase family.</text>
</comment>
<sequence length="359" mass="42447">MGLYRRGNIWWMRFSYNGKQIRRPTVTEKKLAEKIYCKVMTKIAEGKWFEVNQHEDNTFEEMMDKYLLEYSPKKAPKTYMRDKSLVAHLNRYFGHYKLNKIAPKDIYAYKIERIKECAAPKTVNNELILMGHAFNLAIKEWEWVNDNPVSKVSKEKVSNQIERWLTFEEEKRLLETSPYWLQEIILFCLNTGLRRGELIDLVWDRVDLERKTFTILEQKNKCKDTLPLNEKAIEILMARNKIRSIKNDFVFYNNNGNKIGPDNLDRSFRLAVKKAGIEKFRFHDLRHTFATRLIQNGVDVYAVQRLGRWKSISMVMRYAHHYAESLRSGVEILDKVQNNFSTNLAQSHKKGITAIAVIP</sequence>
<dbReference type="PANTHER" id="PTHR30349:SF64">
    <property type="entry name" value="PROPHAGE INTEGRASE INTD-RELATED"/>
    <property type="match status" value="1"/>
</dbReference>
<dbReference type="CDD" id="cd00796">
    <property type="entry name" value="INT_Rci_Hp1_C"/>
    <property type="match status" value="1"/>
</dbReference>
<dbReference type="Gene3D" id="1.10.150.130">
    <property type="match status" value="1"/>
</dbReference>
<dbReference type="Pfam" id="PF14659">
    <property type="entry name" value="Phage_int_SAM_3"/>
    <property type="match status" value="1"/>
</dbReference>
<dbReference type="InterPro" id="IPR011010">
    <property type="entry name" value="DNA_brk_join_enz"/>
</dbReference>
<dbReference type="PANTHER" id="PTHR30349">
    <property type="entry name" value="PHAGE INTEGRASE-RELATED"/>
    <property type="match status" value="1"/>
</dbReference>
<dbReference type="OrthoDB" id="255290at2"/>
<dbReference type="InterPro" id="IPR002104">
    <property type="entry name" value="Integrase_catalytic"/>
</dbReference>
<dbReference type="Pfam" id="PF00589">
    <property type="entry name" value="Phage_integrase"/>
    <property type="match status" value="1"/>
</dbReference>
<dbReference type="InterPro" id="IPR004107">
    <property type="entry name" value="Integrase_SAM-like_N"/>
</dbReference>
<dbReference type="GO" id="GO:0003677">
    <property type="term" value="F:DNA binding"/>
    <property type="evidence" value="ECO:0007669"/>
    <property type="project" value="UniProtKB-UniRule"/>
</dbReference>
<dbReference type="GO" id="GO:0006310">
    <property type="term" value="P:DNA recombination"/>
    <property type="evidence" value="ECO:0007669"/>
    <property type="project" value="UniProtKB-KW"/>
</dbReference>
<dbReference type="EMBL" id="BAFH01000003">
    <property type="protein sequence ID" value="GAB61803.1"/>
    <property type="molecule type" value="Genomic_DNA"/>
</dbReference>
<keyword evidence="4" id="KW-0233">DNA recombination</keyword>
<gene>
    <name evidence="8" type="ORF">KSU1_C0207</name>
</gene>
<evidence type="ECO:0000256" key="3">
    <source>
        <dbReference type="ARBA" id="ARBA00023125"/>
    </source>
</evidence>
<dbReference type="Proteomes" id="UP000002985">
    <property type="component" value="Unassembled WGS sequence"/>
</dbReference>
<keyword evidence="3 5" id="KW-0238">DNA-binding</keyword>
<feature type="domain" description="Core-binding (CB)" evidence="7">
    <location>
        <begin position="57"/>
        <end position="138"/>
    </location>
</feature>
<evidence type="ECO:0000256" key="5">
    <source>
        <dbReference type="PROSITE-ProRule" id="PRU01248"/>
    </source>
</evidence>
<dbReference type="SUPFAM" id="SSF56349">
    <property type="entry name" value="DNA breaking-rejoining enzymes"/>
    <property type="match status" value="1"/>
</dbReference>
<name>I3IJA8_9BACT</name>
<keyword evidence="2" id="KW-0229">DNA integration</keyword>
<feature type="domain" description="Tyr recombinase" evidence="6">
    <location>
        <begin position="160"/>
        <end position="331"/>
    </location>
</feature>
<reference evidence="8 9" key="1">
    <citation type="journal article" date="2012" name="FEBS Lett.">
        <title>Anammox organism KSU-1 expresses a NirK-type copper-containing nitrite reductase instead of a NirS-type with cytochrome cd1.</title>
        <authorList>
            <person name="Hira D."/>
            <person name="Toh H."/>
            <person name="Migita C.T."/>
            <person name="Okubo H."/>
            <person name="Nishiyama T."/>
            <person name="Hattori M."/>
            <person name="Furukawa K."/>
            <person name="Fujii T."/>
        </authorList>
    </citation>
    <scope>NUCLEOTIDE SEQUENCE [LARGE SCALE GENOMIC DNA]</scope>
</reference>
<dbReference type="InterPro" id="IPR010998">
    <property type="entry name" value="Integrase_recombinase_N"/>
</dbReference>
<dbReference type="PROSITE" id="PS51898">
    <property type="entry name" value="TYR_RECOMBINASE"/>
    <property type="match status" value="1"/>
</dbReference>
<evidence type="ECO:0000256" key="1">
    <source>
        <dbReference type="ARBA" id="ARBA00008857"/>
    </source>
</evidence>
<keyword evidence="9" id="KW-1185">Reference proteome</keyword>
<comment type="caution">
    <text evidence="8">The sequence shown here is derived from an EMBL/GenBank/DDBJ whole genome shotgun (WGS) entry which is preliminary data.</text>
</comment>
<evidence type="ECO:0000313" key="9">
    <source>
        <dbReference type="Proteomes" id="UP000002985"/>
    </source>
</evidence>
<evidence type="ECO:0000256" key="2">
    <source>
        <dbReference type="ARBA" id="ARBA00022908"/>
    </source>
</evidence>
<evidence type="ECO:0000259" key="6">
    <source>
        <dbReference type="PROSITE" id="PS51898"/>
    </source>
</evidence>
<dbReference type="GO" id="GO:0015074">
    <property type="term" value="P:DNA integration"/>
    <property type="evidence" value="ECO:0007669"/>
    <property type="project" value="UniProtKB-KW"/>
</dbReference>
<organism evidence="8 9">
    <name type="scientific">Candidatus Jettenia caeni</name>
    <dbReference type="NCBI Taxonomy" id="247490"/>
    <lineage>
        <taxon>Bacteria</taxon>
        <taxon>Pseudomonadati</taxon>
        <taxon>Planctomycetota</taxon>
        <taxon>Candidatus Brocadiia</taxon>
        <taxon>Candidatus Brocadiales</taxon>
        <taxon>Candidatus Brocadiaceae</taxon>
        <taxon>Candidatus Jettenia</taxon>
    </lineage>
</organism>
<dbReference type="STRING" id="247490.KSU1_C0207"/>
<dbReference type="InterPro" id="IPR013762">
    <property type="entry name" value="Integrase-like_cat_sf"/>
</dbReference>
<dbReference type="eggNOG" id="COG4974">
    <property type="taxonomic scope" value="Bacteria"/>
</dbReference>